<evidence type="ECO:0000313" key="16">
    <source>
        <dbReference type="Ensembl" id="ENSPNAP00000000320.1"/>
    </source>
</evidence>
<dbReference type="Pfam" id="PF12662">
    <property type="entry name" value="cEGF"/>
    <property type="match status" value="1"/>
</dbReference>
<feature type="signal peptide" evidence="13">
    <location>
        <begin position="1"/>
        <end position="27"/>
    </location>
</feature>
<organism evidence="16 17">
    <name type="scientific">Pygocentrus nattereri</name>
    <name type="common">Red-bellied piranha</name>
    <dbReference type="NCBI Taxonomy" id="42514"/>
    <lineage>
        <taxon>Eukaryota</taxon>
        <taxon>Metazoa</taxon>
        <taxon>Chordata</taxon>
        <taxon>Craniata</taxon>
        <taxon>Vertebrata</taxon>
        <taxon>Euteleostomi</taxon>
        <taxon>Actinopterygii</taxon>
        <taxon>Neopterygii</taxon>
        <taxon>Teleostei</taxon>
        <taxon>Ostariophysi</taxon>
        <taxon>Characiformes</taxon>
        <taxon>Characoidei</taxon>
        <taxon>Pygocentrus</taxon>
    </lineage>
</organism>
<evidence type="ECO:0000259" key="15">
    <source>
        <dbReference type="PROSITE" id="PS50026"/>
    </source>
</evidence>
<comment type="caution">
    <text evidence="11">Lacks conserved residue(s) required for the propagation of feature annotation.</text>
</comment>
<evidence type="ECO:0000256" key="5">
    <source>
        <dbReference type="ARBA" id="ARBA00022536"/>
    </source>
</evidence>
<dbReference type="PANTHER" id="PTHR24034">
    <property type="entry name" value="EGF-LIKE DOMAIN-CONTAINING PROTEIN"/>
    <property type="match status" value="1"/>
</dbReference>
<dbReference type="FunFam" id="2.10.25.10:FF:000078">
    <property type="entry name" value="Fibulin-1"/>
    <property type="match status" value="2"/>
</dbReference>
<feature type="domain" description="Anaphylatoxin-like" evidence="14">
    <location>
        <begin position="616"/>
        <end position="651"/>
    </location>
</feature>
<dbReference type="PROSITE" id="PS01187">
    <property type="entry name" value="EGF_CA"/>
    <property type="match status" value="4"/>
</dbReference>
<dbReference type="Pfam" id="PF24532">
    <property type="entry name" value="FIBL-2"/>
    <property type="match status" value="1"/>
</dbReference>
<feature type="region of interest" description="Disordered" evidence="12">
    <location>
        <begin position="525"/>
        <end position="596"/>
    </location>
</feature>
<comment type="subcellular location">
    <subcellularLocation>
        <location evidence="1">Secreted</location>
        <location evidence="1">Extracellular space</location>
        <location evidence="1">Extracellular matrix</location>
    </subcellularLocation>
</comment>
<feature type="domain" description="EGF-like" evidence="15">
    <location>
        <begin position="1079"/>
        <end position="1117"/>
    </location>
</feature>
<dbReference type="Gene3D" id="2.10.25.10">
    <property type="entry name" value="Laminin"/>
    <property type="match status" value="11"/>
</dbReference>
<evidence type="ECO:0000313" key="17">
    <source>
        <dbReference type="Proteomes" id="UP001501920"/>
    </source>
</evidence>
<dbReference type="InterPro" id="IPR000152">
    <property type="entry name" value="EGF-type_Asp/Asn_hydroxyl_site"/>
</dbReference>
<proteinExistence type="inferred from homology"/>
<keyword evidence="9" id="KW-1015">Disulfide bond</keyword>
<evidence type="ECO:0000256" key="9">
    <source>
        <dbReference type="ARBA" id="ARBA00023157"/>
    </source>
</evidence>
<name>A0A3B4BNW1_PYGNA</name>
<evidence type="ECO:0000256" key="2">
    <source>
        <dbReference type="ARBA" id="ARBA00006127"/>
    </source>
</evidence>
<feature type="domain" description="EGF-like" evidence="15">
    <location>
        <begin position="1122"/>
        <end position="1163"/>
    </location>
</feature>
<dbReference type="Pfam" id="PF22914">
    <property type="entry name" value="Fibulin_C"/>
    <property type="match status" value="1"/>
</dbReference>
<dbReference type="PROSITE" id="PS01178">
    <property type="entry name" value="ANAPHYLATOXIN_2"/>
    <property type="match status" value="2"/>
</dbReference>
<feature type="domain" description="EGF-like" evidence="15">
    <location>
        <begin position="778"/>
        <end position="819"/>
    </location>
</feature>
<dbReference type="OMA" id="YTAGHTF"/>
<accession>A0A3B4BNW1</accession>
<evidence type="ECO:0000256" key="4">
    <source>
        <dbReference type="ARBA" id="ARBA00022530"/>
    </source>
</evidence>
<dbReference type="InterPro" id="IPR049883">
    <property type="entry name" value="NOTCH1_EGF-like"/>
</dbReference>
<gene>
    <name evidence="16" type="primary">FBLN2</name>
</gene>
<dbReference type="FunFam" id="2.10.25.10:FF:000139">
    <property type="entry name" value="Fibulin-1"/>
    <property type="match status" value="1"/>
</dbReference>
<dbReference type="RefSeq" id="XP_017548312.1">
    <property type="nucleotide sequence ID" value="XM_017692823.2"/>
</dbReference>
<dbReference type="FunFam" id="2.10.25.10:FF:000341">
    <property type="entry name" value="Fibulin 2"/>
    <property type="match status" value="1"/>
</dbReference>
<dbReference type="CTD" id="2199"/>
<dbReference type="OrthoDB" id="4062651at2759"/>
<evidence type="ECO:0008006" key="18">
    <source>
        <dbReference type="Google" id="ProtNLM"/>
    </source>
</evidence>
<reference evidence="16" key="3">
    <citation type="submission" date="2025-09" db="UniProtKB">
        <authorList>
            <consortium name="Ensembl"/>
        </authorList>
    </citation>
    <scope>IDENTIFICATION</scope>
</reference>
<dbReference type="PANTHER" id="PTHR24034:SF158">
    <property type="entry name" value="FIBULIN 2"/>
    <property type="match status" value="1"/>
</dbReference>
<evidence type="ECO:0000256" key="11">
    <source>
        <dbReference type="PROSITE-ProRule" id="PRU00076"/>
    </source>
</evidence>
<dbReference type="InterPro" id="IPR009030">
    <property type="entry name" value="Growth_fac_rcpt_cys_sf"/>
</dbReference>
<dbReference type="InterPro" id="IPR000020">
    <property type="entry name" value="Anaphylatoxin/fibulin"/>
</dbReference>
<dbReference type="SMART" id="SM00179">
    <property type="entry name" value="EGF_CA"/>
    <property type="match status" value="11"/>
</dbReference>
<evidence type="ECO:0000256" key="6">
    <source>
        <dbReference type="ARBA" id="ARBA00022729"/>
    </source>
</evidence>
<dbReference type="InterPro" id="IPR001881">
    <property type="entry name" value="EGF-like_Ca-bd_dom"/>
</dbReference>
<dbReference type="InterPro" id="IPR026823">
    <property type="entry name" value="cEGF"/>
</dbReference>
<feature type="domain" description="EGF-like" evidence="15">
    <location>
        <begin position="1203"/>
        <end position="1245"/>
    </location>
</feature>
<dbReference type="Ensembl" id="ENSPNAT00000014050.2">
    <property type="protein sequence ID" value="ENSPNAP00000000320.1"/>
    <property type="gene ID" value="ENSPNAG00000007432.2"/>
</dbReference>
<feature type="chain" id="PRO_5017376794" description="Fibulin 2" evidence="13">
    <location>
        <begin position="28"/>
        <end position="1405"/>
    </location>
</feature>
<keyword evidence="17" id="KW-1185">Reference proteome</keyword>
<dbReference type="CDD" id="cd00054">
    <property type="entry name" value="EGF_CA"/>
    <property type="match status" value="7"/>
</dbReference>
<keyword evidence="8" id="KW-0106">Calcium</keyword>
<keyword evidence="6 13" id="KW-0732">Signal</keyword>
<dbReference type="Proteomes" id="UP001501920">
    <property type="component" value="Chromosome 21"/>
</dbReference>
<evidence type="ECO:0000256" key="13">
    <source>
        <dbReference type="SAM" id="SignalP"/>
    </source>
</evidence>
<dbReference type="InterPro" id="IPR055088">
    <property type="entry name" value="Fibulin_C"/>
</dbReference>
<reference evidence="16 17" key="1">
    <citation type="submission" date="2020-10" db="EMBL/GenBank/DDBJ databases">
        <title>Pygocentrus nattereri (red-bellied piranha) genome, fPygNat1, primary haplotype.</title>
        <authorList>
            <person name="Myers G."/>
            <person name="Meyer A."/>
            <person name="Karagic N."/>
            <person name="Pippel M."/>
            <person name="Winkler S."/>
            <person name="Tracey A."/>
            <person name="Wood J."/>
            <person name="Formenti G."/>
            <person name="Howe K."/>
            <person name="Fedrigo O."/>
            <person name="Jarvis E.D."/>
        </authorList>
    </citation>
    <scope>NUCLEOTIDE SEQUENCE [LARGE SCALE GENOMIC DNA]</scope>
</reference>
<evidence type="ECO:0000256" key="7">
    <source>
        <dbReference type="ARBA" id="ARBA00022737"/>
    </source>
</evidence>
<dbReference type="PROSITE" id="PS01177">
    <property type="entry name" value="ANAPHYLATOXIN_1"/>
    <property type="match status" value="1"/>
</dbReference>
<comment type="similarity">
    <text evidence="2">Belongs to the fibulin family.</text>
</comment>
<dbReference type="SUPFAM" id="SSF57196">
    <property type="entry name" value="EGF/Laminin"/>
    <property type="match status" value="2"/>
</dbReference>
<keyword evidence="10" id="KW-0325">Glycoprotein</keyword>
<feature type="domain" description="Anaphylatoxin-like" evidence="14">
    <location>
        <begin position="692"/>
        <end position="724"/>
    </location>
</feature>
<dbReference type="InterPro" id="IPR018097">
    <property type="entry name" value="EGF_Ca-bd_CS"/>
</dbReference>
<evidence type="ECO:0000256" key="3">
    <source>
        <dbReference type="ARBA" id="ARBA00022525"/>
    </source>
</evidence>
<dbReference type="PROSITE" id="PS50026">
    <property type="entry name" value="EGF_3"/>
    <property type="match status" value="5"/>
</dbReference>
<feature type="domain" description="EGF-like" evidence="15">
    <location>
        <begin position="1164"/>
        <end position="1202"/>
    </location>
</feature>
<reference evidence="16" key="2">
    <citation type="submission" date="2025-08" db="UniProtKB">
        <authorList>
            <consortium name="Ensembl"/>
        </authorList>
    </citation>
    <scope>IDENTIFICATION</scope>
</reference>
<dbReference type="GO" id="GO:0005509">
    <property type="term" value="F:calcium ion binding"/>
    <property type="evidence" value="ECO:0007669"/>
    <property type="project" value="InterPro"/>
</dbReference>
<dbReference type="GO" id="GO:0005576">
    <property type="term" value="C:extracellular region"/>
    <property type="evidence" value="ECO:0007669"/>
    <property type="project" value="InterPro"/>
</dbReference>
<dbReference type="GO" id="GO:0071944">
    <property type="term" value="C:cell periphery"/>
    <property type="evidence" value="ECO:0007669"/>
    <property type="project" value="UniProtKB-ARBA"/>
</dbReference>
<dbReference type="InterPro" id="IPR050751">
    <property type="entry name" value="ECM_structural_protein"/>
</dbReference>
<dbReference type="InterPro" id="IPR000742">
    <property type="entry name" value="EGF"/>
</dbReference>
<dbReference type="SMART" id="SM00181">
    <property type="entry name" value="EGF"/>
    <property type="match status" value="11"/>
</dbReference>
<evidence type="ECO:0000259" key="14">
    <source>
        <dbReference type="PROSITE" id="PS01178"/>
    </source>
</evidence>
<evidence type="ECO:0000256" key="10">
    <source>
        <dbReference type="ARBA" id="ARBA00023180"/>
    </source>
</evidence>
<keyword evidence="3" id="KW-0964">Secreted</keyword>
<dbReference type="Pfam" id="PF07645">
    <property type="entry name" value="EGF_CA"/>
    <property type="match status" value="8"/>
</dbReference>
<evidence type="ECO:0000256" key="1">
    <source>
        <dbReference type="ARBA" id="ARBA00004498"/>
    </source>
</evidence>
<dbReference type="GeneID" id="108424659"/>
<dbReference type="InterPro" id="IPR056612">
    <property type="entry name" value="FIBL-2_dom"/>
</dbReference>
<dbReference type="FunFam" id="2.10.25.10:FF:000010">
    <property type="entry name" value="Pro-epidermal growth factor"/>
    <property type="match status" value="2"/>
</dbReference>
<evidence type="ECO:0000256" key="12">
    <source>
        <dbReference type="SAM" id="MobiDB-lite"/>
    </source>
</evidence>
<evidence type="ECO:0000256" key="8">
    <source>
        <dbReference type="ARBA" id="ARBA00022837"/>
    </source>
</evidence>
<dbReference type="SUPFAM" id="SSF57184">
    <property type="entry name" value="Growth factor receptor domain"/>
    <property type="match status" value="3"/>
</dbReference>
<keyword evidence="5 11" id="KW-0245">EGF-like domain</keyword>
<sequence>MQTTGSPLVRMGLLKLMLLICVSGGLCQRDCTGVDCPLLQNCIEEVLEVDACCASCVQTGCTCEGYQYYDCVNAGFQKGRVPEGESYFVDFGSTECSCPMGGGRISCHFIPCPDLPANCIEMSEPADGCIQCERIGCVYKEQKYHAGHSFHMDPCQVCHCPNDGGKLMCYPIPDCDPRKVHKPMLATTTEENPLGRLHKDPIRHIFNNHQGSRGSISKPFPVSHSDNLPAFKVNPHKSHMNEEEEEEDYDYPTTDSLEPSMHDLVSPAGSSIISDSYPENVTAHQVFHTGTKQELRERFGFHEATTDRPWFPLHKERTDEGKYILHKGNPKKDTLSITKDETRGAIFNIPDDSASKEKLPVFREMTYEEQFSIDRDTSERQSFSLYKDNANEEVHEKSITDSEGLAAPTGTTDAEMFDLYGDTTHSEGVTDSPVIVDPTTHELPKMETTTTWQTTRNTVSSLQNQSLTTEAVEHYGTLIEEDITQEERNERTVMLSSVTDIHRNHGPGGMGGAQEENTVSNLDDKEVTSMSPVTPEKASKEHGTKPESYTIPFIRFSPTSQPALRVKADERQPPTKQSRSLLEEAGEEEREERENTLSFLPKAHEEPSDPALLERCCESGQNWASEHQHCNHLPTLTHHNSVCGALQEQCCAGTLRESRCLTGMNAAKAGEVCEESNSPLCGEDTKKECCSCCALGLRLRQEGKGCDVHQHLSYPCGHIFLTCCEEEEEGLSTPVLRRKEKPKPTLLPKRVAERQFPKQPFSVEDSEHAANSVEKLEDVDECQRYEGQHCHHTCINTPGSYKCACRTGYLLLQDGHTCALENPEEENRVKEEDSPFTLATPPQETTPQITPLHNLCAGKGPCSQQCSVVRGKAQCSCFPGFSLKADGQNCEDVDECRKATHTCSLEKVCVNTEGSYQCVSLNERCDVGFILNYNRECVDFNECVTNTHTCLSNERCVNTVGAFVCERQISCSSGYQLRNGVCEDIDECVLRSHNCAPGLQCQNTLGSFHCSPKQQRCLTGFTQDPHGNCIDVDECSVLSEPCTLGFNCINTVGSYTCQRKIMTCSRGYHSSPDGARCVDVDECVMGTHRCGEGQVCHNTPGSFRCDCQTGYQYDSSRRTCVDVNECWRFPGRLCAQSCENTPGSYQCSCTTGFSLAFDGKNCEDLNECDSNPCSQECANIYGSYQCYCRLGYYLKEDGHTCEDIDECSQSIGNLCAFQCVNVPGSYQCACPPEGYSMSPNGRTCRDIDECATGVHNCSATQTCYNIQGSFRCLSFTCPENYRKVSDTRCERTSCPSFQNCQNMPLRITYYQLSFQTNIVIPAQIFRIGPSPVYSGDNIIISIPRGNEEGYFSTRRLNSFTGAVYLQRQIHGPRDFFIDVEMKLLRQGTFTTFLARIYVFITAHSM</sequence>
<dbReference type="PROSITE" id="PS01186">
    <property type="entry name" value="EGF_2"/>
    <property type="match status" value="4"/>
</dbReference>
<keyword evidence="7" id="KW-0677">Repeat</keyword>
<keyword evidence="4" id="KW-0272">Extracellular matrix</keyword>
<protein>
    <recommendedName>
        <fullName evidence="18">Fibulin 2</fullName>
    </recommendedName>
</protein>
<dbReference type="SMART" id="SM00104">
    <property type="entry name" value="ANATO"/>
    <property type="match status" value="3"/>
</dbReference>
<dbReference type="STRING" id="42514.ENSPNAP00000000320"/>
<dbReference type="GeneTree" id="ENSGT00940000156047"/>
<feature type="region of interest" description="Disordered" evidence="12">
    <location>
        <begin position="824"/>
        <end position="844"/>
    </location>
</feature>
<dbReference type="GO" id="GO:0030855">
    <property type="term" value="P:epithelial cell differentiation"/>
    <property type="evidence" value="ECO:0007669"/>
    <property type="project" value="UniProtKB-ARBA"/>
</dbReference>
<dbReference type="FunFam" id="2.10.25.10:FF:000038">
    <property type="entry name" value="Fibrillin 2"/>
    <property type="match status" value="1"/>
</dbReference>
<dbReference type="PROSITE" id="PS00010">
    <property type="entry name" value="ASX_HYDROXYL"/>
    <property type="match status" value="5"/>
</dbReference>